<comment type="caution">
    <text evidence="2">The sequence shown here is derived from an EMBL/GenBank/DDBJ whole genome shotgun (WGS) entry which is preliminary data.</text>
</comment>
<dbReference type="RefSeq" id="WP_184803799.1">
    <property type="nucleotide sequence ID" value="NZ_JACIIZ010000011.1"/>
</dbReference>
<dbReference type="AlphaFoldDB" id="A0A7X0B2B0"/>
<evidence type="ECO:0000313" key="2">
    <source>
        <dbReference type="EMBL" id="MBB6253390.1"/>
    </source>
</evidence>
<evidence type="ECO:0008006" key="4">
    <source>
        <dbReference type="Google" id="ProtNLM"/>
    </source>
</evidence>
<keyword evidence="1" id="KW-1133">Transmembrane helix</keyword>
<accession>A0A7X0B2B0</accession>
<keyword evidence="1" id="KW-0472">Membrane</keyword>
<gene>
    <name evidence="2" type="ORF">FHS74_003959</name>
</gene>
<reference evidence="2 3" key="1">
    <citation type="submission" date="2020-08" db="EMBL/GenBank/DDBJ databases">
        <title>Genomic Encyclopedia of Type Strains, Phase IV (KMG-IV): sequencing the most valuable type-strain genomes for metagenomic binning, comparative biology and taxonomic classification.</title>
        <authorList>
            <person name="Goeker M."/>
        </authorList>
    </citation>
    <scope>NUCLEOTIDE SEQUENCE [LARGE SCALE GENOMIC DNA]</scope>
    <source>
        <strain evidence="2 3">DSM 22198</strain>
    </source>
</reference>
<protein>
    <recommendedName>
        <fullName evidence="4">General secretion pathway protein K</fullName>
    </recommendedName>
</protein>
<name>A0A7X0B2B0_9PROT</name>
<organism evidence="2 3">
    <name type="scientific">Nitrospirillum iridis</name>
    <dbReference type="NCBI Taxonomy" id="765888"/>
    <lineage>
        <taxon>Bacteria</taxon>
        <taxon>Pseudomonadati</taxon>
        <taxon>Pseudomonadota</taxon>
        <taxon>Alphaproteobacteria</taxon>
        <taxon>Rhodospirillales</taxon>
        <taxon>Azospirillaceae</taxon>
        <taxon>Nitrospirillum</taxon>
    </lineage>
</organism>
<feature type="transmembrane region" description="Helical" evidence="1">
    <location>
        <begin position="21"/>
        <end position="43"/>
    </location>
</feature>
<sequence>MRPNPDGAPAQNRADHRRGQGGYALLLTLFLLAVGTAVGYLVVGNGLSARKLTRAASQAAGASQRAALATWQVLDGTAASGKAPVAKSGQLTVDGQTVSLIAMSETGRIDLNGLSRRALAEAIQSLGFPERRAAQAADQIAQWRGMDPPGADGTNLAMNGRTALWSLEDLDAIAGLEPEVRACLFLWGTVHARGPFGGKEALTRQDFATTGFGSNGGLIVGTMVRVVATDVLTGKRFRTIALFRGVSRRLPGENGRPVPPPWMILEWLKPAPTGGVNCP</sequence>
<keyword evidence="1" id="KW-0812">Transmembrane</keyword>
<dbReference type="EMBL" id="JACIIZ010000011">
    <property type="protein sequence ID" value="MBB6253390.1"/>
    <property type="molecule type" value="Genomic_DNA"/>
</dbReference>
<proteinExistence type="predicted"/>
<evidence type="ECO:0000256" key="1">
    <source>
        <dbReference type="SAM" id="Phobius"/>
    </source>
</evidence>
<dbReference type="Proteomes" id="UP000539175">
    <property type="component" value="Unassembled WGS sequence"/>
</dbReference>
<evidence type="ECO:0000313" key="3">
    <source>
        <dbReference type="Proteomes" id="UP000539175"/>
    </source>
</evidence>
<keyword evidence="3" id="KW-1185">Reference proteome</keyword>